<proteinExistence type="predicted"/>
<dbReference type="EMBL" id="KZ679265">
    <property type="protein sequence ID" value="PTB38496.1"/>
    <property type="molecule type" value="Genomic_DNA"/>
</dbReference>
<dbReference type="PANTHER" id="PTHR20958:SF6">
    <property type="entry name" value="GLYCINE N-ACYLTRANSFERASE-LIKE PROTEIN"/>
    <property type="match status" value="1"/>
</dbReference>
<evidence type="ECO:0000313" key="1">
    <source>
        <dbReference type="EMBL" id="PTB38496.1"/>
    </source>
</evidence>
<evidence type="ECO:0000313" key="2">
    <source>
        <dbReference type="Proteomes" id="UP000240493"/>
    </source>
</evidence>
<dbReference type="SUPFAM" id="SSF55729">
    <property type="entry name" value="Acyl-CoA N-acyltransferases (Nat)"/>
    <property type="match status" value="1"/>
</dbReference>
<dbReference type="OrthoDB" id="61870at2759"/>
<dbReference type="InterPro" id="IPR053225">
    <property type="entry name" value="Acyl-CoA_N-acyltransferase"/>
</dbReference>
<keyword evidence="2" id="KW-1185">Reference proteome</keyword>
<dbReference type="STRING" id="1042311.A0A2T3Z112"/>
<protein>
    <submittedName>
        <fullName evidence="1">Uncharacterized protein</fullName>
    </submittedName>
</protein>
<accession>A0A2T3Z112</accession>
<dbReference type="PANTHER" id="PTHR20958">
    <property type="entry name" value="GLYCINE N-ACYLTRANSFERASE-LIKE PROTEIN"/>
    <property type="match status" value="1"/>
</dbReference>
<dbReference type="Proteomes" id="UP000240493">
    <property type="component" value="Unassembled WGS sequence"/>
</dbReference>
<dbReference type="Gene3D" id="3.40.630.30">
    <property type="match status" value="1"/>
</dbReference>
<reference evidence="1 2" key="1">
    <citation type="submission" date="2016-07" db="EMBL/GenBank/DDBJ databases">
        <title>Multiple horizontal gene transfer events from other fungi enriched the ability of initially mycotrophic Trichoderma (Ascomycota) to feed on dead plant biomass.</title>
        <authorList>
            <consortium name="DOE Joint Genome Institute"/>
            <person name="Aerts A."/>
            <person name="Atanasova L."/>
            <person name="Chenthamara K."/>
            <person name="Zhang J."/>
            <person name="Grujic M."/>
            <person name="Henrissat B."/>
            <person name="Kuo A."/>
            <person name="Salamov A."/>
            <person name="Lipzen A."/>
            <person name="Labutti K."/>
            <person name="Barry K."/>
            <person name="Miao Y."/>
            <person name="Rahimi M.J."/>
            <person name="Shen Q."/>
            <person name="Grigoriev I.V."/>
            <person name="Kubicek C.P."/>
            <person name="Druzhinina I.S."/>
        </authorList>
    </citation>
    <scope>NUCLEOTIDE SEQUENCE [LARGE SCALE GENOMIC DNA]</scope>
    <source>
        <strain evidence="1 2">CBS 433.97</strain>
    </source>
</reference>
<gene>
    <name evidence="1" type="ORF">M441DRAFT_145273</name>
</gene>
<dbReference type="InterPro" id="IPR016181">
    <property type="entry name" value="Acyl_CoA_acyltransferase"/>
</dbReference>
<dbReference type="AlphaFoldDB" id="A0A2T3Z112"/>
<sequence>MVNHVNSFDSVPQELVELLTAELPYSLPLLRRLQFTKFPHGTSQHARVIFISDAELSSRPDAYTAAYLDFSKTGTQMYIYSTLEHPRNRDDTSNGDLYEQQLAAMVQEVIRLRKEYGQELLFTNPDRILIGTLHSDIRSILEKFEGRVEARPTGIYDKWLMKRDELPPPDDSLPSGMYWDSASLDDCSIIVSRTDIPRTSEELVVLPNLTIKREDKTPIVWALLGTDASIISVHCEEPYRQRGLAKKLAAKLLREKSSLYGEDGLMSADVSPTNMSSRAMCKSLGGKPDWTTSW</sequence>
<name>A0A2T3Z112_TRIA4</name>
<organism evidence="1 2">
    <name type="scientific">Trichoderma asperellum (strain ATCC 204424 / CBS 433.97 / NBRC 101777)</name>
    <dbReference type="NCBI Taxonomy" id="1042311"/>
    <lineage>
        <taxon>Eukaryota</taxon>
        <taxon>Fungi</taxon>
        <taxon>Dikarya</taxon>
        <taxon>Ascomycota</taxon>
        <taxon>Pezizomycotina</taxon>
        <taxon>Sordariomycetes</taxon>
        <taxon>Hypocreomycetidae</taxon>
        <taxon>Hypocreales</taxon>
        <taxon>Hypocreaceae</taxon>
        <taxon>Trichoderma</taxon>
    </lineage>
</organism>